<dbReference type="InterPro" id="IPR009081">
    <property type="entry name" value="PP-bd_ACP"/>
</dbReference>
<dbReference type="GO" id="GO:0004315">
    <property type="term" value="F:3-oxoacyl-[acyl-carrier-protein] synthase activity"/>
    <property type="evidence" value="ECO:0007669"/>
    <property type="project" value="InterPro"/>
</dbReference>
<name>A0A0P6YY26_9CHLR</name>
<dbReference type="InterPro" id="IPR045851">
    <property type="entry name" value="AMP-bd_C_sf"/>
</dbReference>
<dbReference type="InterPro" id="IPR020806">
    <property type="entry name" value="PKS_PP-bd"/>
</dbReference>
<evidence type="ECO:0000313" key="9">
    <source>
        <dbReference type="Proteomes" id="UP000050277"/>
    </source>
</evidence>
<dbReference type="SMART" id="SM00823">
    <property type="entry name" value="PKS_PP"/>
    <property type="match status" value="3"/>
</dbReference>
<dbReference type="PROSITE" id="PS50075">
    <property type="entry name" value="CARRIER"/>
    <property type="match status" value="3"/>
</dbReference>
<dbReference type="GO" id="GO:0031177">
    <property type="term" value="F:phosphopantetheine binding"/>
    <property type="evidence" value="ECO:0007669"/>
    <property type="project" value="InterPro"/>
</dbReference>
<dbReference type="Gene3D" id="3.40.47.10">
    <property type="match status" value="1"/>
</dbReference>
<accession>A0A0P6YY26</accession>
<dbReference type="GO" id="GO:0004312">
    <property type="term" value="F:fatty acid synthase activity"/>
    <property type="evidence" value="ECO:0007669"/>
    <property type="project" value="TreeGrafter"/>
</dbReference>
<dbReference type="Pfam" id="PF00109">
    <property type="entry name" value="ketoacyl-synt"/>
    <property type="match status" value="1"/>
</dbReference>
<dbReference type="InterPro" id="IPR014043">
    <property type="entry name" value="Acyl_transferase_dom"/>
</dbReference>
<reference evidence="8 9" key="1">
    <citation type="submission" date="2015-07" db="EMBL/GenBank/DDBJ databases">
        <title>Whole genome sequence of Herpetosiphon geysericola DSM 7119.</title>
        <authorList>
            <person name="Hemp J."/>
            <person name="Ward L.M."/>
            <person name="Pace L.A."/>
            <person name="Fischer W.W."/>
        </authorList>
    </citation>
    <scope>NUCLEOTIDE SEQUENCE [LARGE SCALE GENOMIC DNA]</scope>
    <source>
        <strain evidence="8 9">DSM 7119</strain>
    </source>
</reference>
<dbReference type="Pfam" id="PF08659">
    <property type="entry name" value="KR"/>
    <property type="match status" value="1"/>
</dbReference>
<dbReference type="Pfam" id="PF00501">
    <property type="entry name" value="AMP-binding"/>
    <property type="match status" value="2"/>
</dbReference>
<evidence type="ECO:0000256" key="1">
    <source>
        <dbReference type="ARBA" id="ARBA00001957"/>
    </source>
</evidence>
<dbReference type="SUPFAM" id="SSF52151">
    <property type="entry name" value="FabD/lysophospholipase-like"/>
    <property type="match status" value="1"/>
</dbReference>
<evidence type="ECO:0000256" key="3">
    <source>
        <dbReference type="ARBA" id="ARBA00022553"/>
    </source>
</evidence>
<dbReference type="EMBL" id="LGKP01000013">
    <property type="protein sequence ID" value="KPL90187.1"/>
    <property type="molecule type" value="Genomic_DNA"/>
</dbReference>
<evidence type="ECO:0000256" key="4">
    <source>
        <dbReference type="ARBA" id="ARBA00022679"/>
    </source>
</evidence>
<dbReference type="InterPro" id="IPR006162">
    <property type="entry name" value="Ppantetheine_attach_site"/>
</dbReference>
<dbReference type="Gene3D" id="3.30.559.10">
    <property type="entry name" value="Chloramphenicol acetyltransferase-like domain"/>
    <property type="match status" value="2"/>
</dbReference>
<dbReference type="Pfam" id="PF00668">
    <property type="entry name" value="Condensation"/>
    <property type="match status" value="2"/>
</dbReference>
<dbReference type="PROSITE" id="PS00455">
    <property type="entry name" value="AMP_BINDING"/>
    <property type="match status" value="2"/>
</dbReference>
<dbReference type="InterPro" id="IPR014031">
    <property type="entry name" value="Ketoacyl_synth_C"/>
</dbReference>
<dbReference type="InterPro" id="IPR050091">
    <property type="entry name" value="PKS_NRPS_Biosynth_Enz"/>
</dbReference>
<comment type="cofactor">
    <cofactor evidence="1">
        <name>pantetheine 4'-phosphate</name>
        <dbReference type="ChEBI" id="CHEBI:47942"/>
    </cofactor>
</comment>
<proteinExistence type="inferred from homology"/>
<dbReference type="Proteomes" id="UP000050277">
    <property type="component" value="Unassembled WGS sequence"/>
</dbReference>
<dbReference type="GO" id="GO:0006633">
    <property type="term" value="P:fatty acid biosynthetic process"/>
    <property type="evidence" value="ECO:0007669"/>
    <property type="project" value="InterPro"/>
</dbReference>
<dbReference type="InterPro" id="IPR057326">
    <property type="entry name" value="KR_dom"/>
</dbReference>
<dbReference type="InterPro" id="IPR016035">
    <property type="entry name" value="Acyl_Trfase/lysoPLipase"/>
</dbReference>
<feature type="domain" description="Carrier" evidence="6">
    <location>
        <begin position="3147"/>
        <end position="3222"/>
    </location>
</feature>
<dbReference type="Gene3D" id="3.30.559.30">
    <property type="entry name" value="Nonribosomal peptide synthetase, condensation domain"/>
    <property type="match status" value="2"/>
</dbReference>
<keyword evidence="4" id="KW-0808">Transferase</keyword>
<dbReference type="InterPro" id="IPR016039">
    <property type="entry name" value="Thiolase-like"/>
</dbReference>
<dbReference type="Pfam" id="PF02801">
    <property type="entry name" value="Ketoacyl-synt_C"/>
    <property type="match status" value="1"/>
</dbReference>
<dbReference type="InterPro" id="IPR000873">
    <property type="entry name" value="AMP-dep_synth/lig_dom"/>
</dbReference>
<dbReference type="SUPFAM" id="SSF51735">
    <property type="entry name" value="NAD(P)-binding Rossmann-fold domains"/>
    <property type="match status" value="2"/>
</dbReference>
<dbReference type="InterPro" id="IPR014030">
    <property type="entry name" value="Ketoacyl_synth_N"/>
</dbReference>
<dbReference type="InterPro" id="IPR020845">
    <property type="entry name" value="AMP-binding_CS"/>
</dbReference>
<dbReference type="CDD" id="cd00833">
    <property type="entry name" value="PKS"/>
    <property type="match status" value="1"/>
</dbReference>
<dbReference type="SMART" id="SM00827">
    <property type="entry name" value="PKS_AT"/>
    <property type="match status" value="1"/>
</dbReference>
<dbReference type="InterPro" id="IPR010071">
    <property type="entry name" value="AA_adenyl_dom"/>
</dbReference>
<evidence type="ECO:0000259" key="6">
    <source>
        <dbReference type="PROSITE" id="PS50075"/>
    </source>
</evidence>
<dbReference type="Gene3D" id="3.40.50.980">
    <property type="match status" value="2"/>
</dbReference>
<keyword evidence="3" id="KW-0597">Phosphoprotein</keyword>
<evidence type="ECO:0000313" key="8">
    <source>
        <dbReference type="EMBL" id="KPL90187.1"/>
    </source>
</evidence>
<dbReference type="STRING" id="70996.SE18_08255"/>
<dbReference type="InterPro" id="IPR001242">
    <property type="entry name" value="Condensation_dom"/>
</dbReference>
<gene>
    <name evidence="8" type="ORF">SE18_08255</name>
</gene>
<dbReference type="InterPro" id="IPR020841">
    <property type="entry name" value="PKS_Beta-ketoAc_synthase_dom"/>
</dbReference>
<dbReference type="PROSITE" id="PS00012">
    <property type="entry name" value="PHOSPHOPANTETHEINE"/>
    <property type="match status" value="2"/>
</dbReference>
<dbReference type="Pfam" id="PF13193">
    <property type="entry name" value="AMP-binding_C"/>
    <property type="match status" value="1"/>
</dbReference>
<dbReference type="Gene3D" id="3.40.366.10">
    <property type="entry name" value="Malonyl-Coenzyme A Acyl Carrier Protein, domain 2"/>
    <property type="match status" value="1"/>
</dbReference>
<dbReference type="InterPro" id="IPR042099">
    <property type="entry name" value="ANL_N_sf"/>
</dbReference>
<dbReference type="RefSeq" id="WP_054533959.1">
    <property type="nucleotide sequence ID" value="NZ_LGKP01000013.1"/>
</dbReference>
<dbReference type="OrthoDB" id="139272at2"/>
<dbReference type="PANTHER" id="PTHR43775">
    <property type="entry name" value="FATTY ACID SYNTHASE"/>
    <property type="match status" value="1"/>
</dbReference>
<dbReference type="SUPFAM" id="SSF47336">
    <property type="entry name" value="ACP-like"/>
    <property type="match status" value="3"/>
</dbReference>
<evidence type="ECO:0000256" key="5">
    <source>
        <dbReference type="ARBA" id="ARBA00029443"/>
    </source>
</evidence>
<evidence type="ECO:0000256" key="2">
    <source>
        <dbReference type="ARBA" id="ARBA00022450"/>
    </source>
</evidence>
<dbReference type="InterPro" id="IPR036736">
    <property type="entry name" value="ACP-like_sf"/>
</dbReference>
<dbReference type="PROSITE" id="PS00606">
    <property type="entry name" value="KS3_1"/>
    <property type="match status" value="1"/>
</dbReference>
<dbReference type="CDD" id="cd05930">
    <property type="entry name" value="A_NRPS"/>
    <property type="match status" value="1"/>
</dbReference>
<dbReference type="InterPro" id="IPR001227">
    <property type="entry name" value="Ac_transferase_dom_sf"/>
</dbReference>
<dbReference type="InterPro" id="IPR023213">
    <property type="entry name" value="CAT-like_dom_sf"/>
</dbReference>
<dbReference type="PANTHER" id="PTHR43775:SF51">
    <property type="entry name" value="INACTIVE PHENOLPHTHIOCEROL SYNTHESIS POLYKETIDE SYNTHASE TYPE I PKS1-RELATED"/>
    <property type="match status" value="1"/>
</dbReference>
<dbReference type="SUPFAM" id="SSF52777">
    <property type="entry name" value="CoA-dependent acyltransferases"/>
    <property type="match status" value="4"/>
</dbReference>
<feature type="domain" description="Carrier" evidence="6">
    <location>
        <begin position="578"/>
        <end position="655"/>
    </location>
</feature>
<dbReference type="SUPFAM" id="SSF53901">
    <property type="entry name" value="Thiolase-like"/>
    <property type="match status" value="1"/>
</dbReference>
<feature type="domain" description="Carrier" evidence="6">
    <location>
        <begin position="2081"/>
        <end position="2155"/>
    </location>
</feature>
<dbReference type="PATRIC" id="fig|70996.4.peg.888"/>
<dbReference type="InterPro" id="IPR018201">
    <property type="entry name" value="Ketoacyl_synth_AS"/>
</dbReference>
<dbReference type="Pfam" id="PF00550">
    <property type="entry name" value="PP-binding"/>
    <property type="match status" value="3"/>
</dbReference>
<dbReference type="InterPro" id="IPR016036">
    <property type="entry name" value="Malonyl_transacylase_ACP-bd"/>
</dbReference>
<dbReference type="SUPFAM" id="SSF55048">
    <property type="entry name" value="Probable ACP-binding domain of malonyl-CoA ACP transacylase"/>
    <property type="match status" value="1"/>
</dbReference>
<dbReference type="PROSITE" id="PS52004">
    <property type="entry name" value="KS3_2"/>
    <property type="match status" value="1"/>
</dbReference>
<dbReference type="InterPro" id="IPR036291">
    <property type="entry name" value="NAD(P)-bd_dom_sf"/>
</dbReference>
<dbReference type="SMART" id="SM01294">
    <property type="entry name" value="PKS_PP_betabranch"/>
    <property type="match status" value="1"/>
</dbReference>
<keyword evidence="2" id="KW-0596">Phosphopantetheine</keyword>
<dbReference type="Gene3D" id="3.30.70.3290">
    <property type="match status" value="1"/>
</dbReference>
<dbReference type="Gene3D" id="3.40.50.12780">
    <property type="entry name" value="N-terminal domain of ligase-like"/>
    <property type="match status" value="1"/>
</dbReference>
<dbReference type="SUPFAM" id="SSF56801">
    <property type="entry name" value="Acetyl-CoA synthetase-like"/>
    <property type="match status" value="2"/>
</dbReference>
<dbReference type="Pfam" id="PF00698">
    <property type="entry name" value="Acyl_transf_1"/>
    <property type="match status" value="1"/>
</dbReference>
<evidence type="ECO:0000259" key="7">
    <source>
        <dbReference type="PROSITE" id="PS52004"/>
    </source>
</evidence>
<keyword evidence="9" id="KW-1185">Reference proteome</keyword>
<dbReference type="SMART" id="SM00822">
    <property type="entry name" value="PKS_KR"/>
    <property type="match status" value="1"/>
</dbReference>
<protein>
    <recommendedName>
        <fullName evidence="10">Beta-ketoacyl synthase</fullName>
    </recommendedName>
</protein>
<dbReference type="Gene3D" id="1.10.1200.10">
    <property type="entry name" value="ACP-like"/>
    <property type="match status" value="3"/>
</dbReference>
<dbReference type="Gene3D" id="2.30.38.10">
    <property type="entry name" value="Luciferase, Domain 3"/>
    <property type="match status" value="1"/>
</dbReference>
<evidence type="ECO:0008006" key="10">
    <source>
        <dbReference type="Google" id="ProtNLM"/>
    </source>
</evidence>
<dbReference type="InterPro" id="IPR025110">
    <property type="entry name" value="AMP-bd_C"/>
</dbReference>
<dbReference type="Pfam" id="PF16197">
    <property type="entry name" value="KAsynt_C_assoc"/>
    <property type="match status" value="1"/>
</dbReference>
<dbReference type="InterPro" id="IPR013968">
    <property type="entry name" value="PKS_KR"/>
</dbReference>
<feature type="domain" description="Ketosynthase family 3 (KS3)" evidence="7">
    <location>
        <begin position="676"/>
        <end position="1094"/>
    </location>
</feature>
<dbReference type="Gene3D" id="3.30.300.30">
    <property type="match status" value="2"/>
</dbReference>
<sequence length="4073" mass="438436">MVADLLSRTIRTLPDLLRASAETTPDQVIIHRAAADHEQAISYRELYITAQQVATELGRNGLVAGQVLLIALEASADFLAGFWGAILAGLIPAPLAAEPARIRAIWQTLEQPALLTSAAIGEALLAEASPLQHEQQALAGPWSTATVQLFRSDSSSSTPAAAGDLAYLQFSSGSTGEPRGIELTHAGLLANLRQMGSACAIDSNDCVVSWMPYYHDMGLIAAHLLPLAAGIKQVKIDEFYFARRPASWLEQTHRHRATLLTAAPFALDLVTRRVKPDQLTGLDLSCVRLLIVGAEPIVAERCRAFLRHVAATGFAAQALLPVYGLAEASVGVTLSPLGTGMLTHLVDRQILLQEERVRIVAEQHNLNDQTRYLELVDVGVPIPDCHVRIVDAADQPLPADHVGHIQVAGLQLMRGYYRSNDQATAFCDGWLRTGDLGFLHNGRLVITGRAKEIVIVNGHKHHAPDLEALVTSIKGLNPKRIAVCGVGNPQERVIVFLALNAWQSVLPAINELLRAMRRTTGTTAIEIVPLRASQFPRTTSGKIRRTELRQRYEAGEFSGLIGAVQTALAERNQPAASMAPASIEQTIIQLCSQIIGIDPSQIGLHDSVFDLGATSLQLMDLLAAIGDRFNVEPDVAALREQPTPAGLAAWLQMQSTVMSNQNREPELIQYQPSATPEPIAIIGMACRLPDAATPEEFWANLVAGVDSVRQLPRERLDGLASPAPQGQAWGSQLDAVSYFDPSFFKLSPAEAAAMDPQQRILLELAYHALERAGYAAQRREQRRVGVFIGVGEASYQELLLPLLANSEQLHPSAATGNMRNLIAGRIAHCLDLNGPAIAIDTACSSTLVALHLARTSLLVGDCDLAIVGGINLNLTETPFQLLDRAGALSPSGRCRAFDDAADGIVLGEGAGILIIERLSKAQHHGDNVLALIRGSAINNDGRSLSPMAPNPLRQAEALRQAYTEAQIDPASVSYIEAHGTGTAIGDPTEARSLAQIFPPASNAAPRLIGSVKTNLGHLLNAAGIPALIKVILMLQQRQIPPSLHYTTPNHRFELEPAGMAINTTLQAWQGPQPLRAGVNSFGFGGTNAHIILEEAPPNPVAENAEAMLQLIPISARNEQALRQLAAGLAERIRVEHSLCVADLYFSLAEREVFAQRAAIVSADLAAVATSLEHYAAGTVEPSLLVGPLVTKRRKVVLMFAGQGAQYPQQGALLYQREAMFKDTFDAASEQLGLIKGRTLLEWCFAADVESADLADTEVTQPLLVAFEVALARLVLSWGLKPDAVVGHSVGELAAACIAGVLSFEAVLELARARGQLMASLAEPGMMAAVFAPEALVAALVAQQTAPLSIAAYNTPNQVVISGTRSAVKRTLEQLERDGFNAVIVNHTMAYHSPLTQPAVQAIAEAASALEPTIPAIPLLSSITVEWMRGPAKLDATYWASQVVAPVRFAPALEQLIAEGFDIFIEIGPGSTLAAFARQILAGREFGWSVEALLRRGEDDQATIRNAIGRLWVHGVDFDLPALASGTGRRVLLPNYPFARERHWLPTAQRLLPKTQALELRPAPDQSAHLHGQQISAVSLQSTPNGYRLQLKAADGQILLTLNDLSSAQAPQPKFAPALLQQLVWQPTVLPASAEQLIEHWILIASPDHELAKQLAAMLNTTNQPCVLTNGESLPKQLATLNGQRYGLIILADWPTTSDQPATAGVLDLLAVSKLILAQPKAALPEGLWVVTAGAYPIEQQEQIAPEQALIAGLAAALPDQHLGIPCVALELALNAEAAAQLQALALELQFQPSNGVVAWRGGQRLARALATLPAITTSHKPAELPGRVIVIVGGAGGVGAQLARHLASNNQPTLILLGRSALDQARKTLLAELTALGATAHYRQVDICLAHEVEQLIAELAATEAGIFGVIQAAGIADVASLHSKSAEQFAAVLEPKVKGTWLLARALERHQQKPAFFLNCSSIASVMPGLGGGIPDYVAANAFLDAFAASERQAGRAMTALNWGAWDGIGLAATPMLVEQLRQRGLPPLQPSQALHAFEQVLYADQRQIVIVAPAETNQQPQAISQPLLKRASAASLNSNELSQHIQALVAKALKLPAEQIATDASFLALGLDSLQAVDLVKQLEQATGTILPLTLFFEFQTISQLAAHLSTLLDAEQPATQSIDTVVQTIPQISSAAPFPLAPAQIAFYVGHQLYPESPAFTLICQQIAGLLDPTVLQAAFSYLVARHPMLRAKFEPVDQAQAEPRQRIIDPNLLPPSLWFEQHEAPADRAAFEQHLAHYHFDLLNPPLFRVVLCNAAADRWDLYLLLHHSIADGWSTSILLDELWQVYTKLVQKQPIALPALTTSFEQYTIQTLQTAASIQASADRNWWQALFHQHSAALAWSLPNDAPADQTIDYQIGSIYRQLDATTSSQLRQHAASSDVSLFHLLLAIYARQLAAWSQTNAIAINVAEHGRGIRLTGIEQIVGCCADHLPLPLELAANQQITDLAIVIRDQWAQIQQHATVAALDLARLAGVRQQTGPRAPGAASFSLARFPASLPADCPIEIEALTASTATAATKLSLLISEVNGQLQATWMYATTAFQAQTIEQLADSYQRELVTLGQPTIQHAAPESPPHIDPSLLTPARILAQCLRHSERIAVKAEGATLTYAQLASSADRVARWLLANGARPNQPVGLLTQPTIASVIGIVGALWAGVPWLGLNASYPLRQLETQMDQASVQLALYHGQTNELAQQLQASTANQLALLNLDQLLQAPFEPALTPKIASPKPDDLAYVMFTSGSTGQPKGVPISQRSLANYLNWLVERFDYGPNDRLLQTAALSFDAAISQILGPLTAGGSVILLAPLVVRDPIGLLEALERERPTIWRSVPALWESLITTIERRIAEGQAPPTLAELRLIGVGGEALPASYVRRWMDIYGQRQQIVNHYGPTEATINATAYLVEQRPSTASAQIPIGKPISGAITRVLDQKGNLCPALTTGELYIGGIGLATGYLGRPDLTARQFVPDPLGSGARLYRTGDLVRELADGNLVFIGRADEQIKLRGYRIEPAEIEAALHEHPAITKAVCLVADAEQPTLVAYVEPKASLPSELELRRWLAKRLPPQMIPQRFLEVATIPISSSGKIDRGHLRGLPIPAPTSVEHGALPQTPSEQLVAEIWQAVLKLPSVTRDADFFELGGDSLLLLQVLTRLEGRVPVLPRAATLYQHSTLASFAQALDAATSNQQPNQTHHSAQTAHASFALTPAQIGFLLAETLDPATPTTWCARLAINGPLDRTLLQQALTMLVQRHEMLRVRMLVDQRPPRQQVQANTEPIQISFNDLMPALAAGANPTQLIEHYWHAEQAERFELEQLPLLRMRVLQLAPNRHIWLIAAHHIIGDGWSAWVFGQELLQMYDALVADKTANLPALRSSFRDYVNIIQQSNNASAASYWRDIFRQAYHRPLLQARNPAQASTPLLESHVLPATTLGQLRQLAATAGVTPYLVLLSVFIHQLRQLTGVDDLVIGTAHAGRDLALPDIERIFGCFATALPIRFSYSQPAKSAQALLAPVAQAFRNAYQHALAPSEIARLIGLNNGNAAITATGAQFFFTFLDFDALGSLSSETLTLDWANSQTEIQPPLGATELLFAARAANGELRLTLQAAPTKLDPATLQHLLDGIIADIQLLLAKPNQSASSMIQFDNRQRNVQTAPLDAALIGYLPPSSSIAAILGLKGAESTIREQLRKLLFADGQPRWVELLETPIGASAMLCLPWFAEELRPEHAAELESAIAASMLLAQARGARCVSLAGMLPALTGYGFGVLRAIEGDQQARPALTTGHATTVVAVSQTVEAVLKASRRQLADSDLAMLGLGSIGQSVLQVILRSLPHPRSLVLCDTAANQQRLVDLMTLIRQTTGYIGPIEIVAAASGVPKAVYQAQIIVAATSTAGIIEVERLQAGTILVDDSFPPCLDPKRAIERMQTRGDVLIVGGGQLTCGPSQRTIDLPLGDDSVRERILAEILPDAAASCQLEALLWATDPTLPLTRGLVEVEAALRYRDAVIKAGFGPAPLHLQGFLPNPQLLATREIAQTSDQQ</sequence>
<comment type="similarity">
    <text evidence="5">In the C-terminal section; belongs to the NRP synthetase family.</text>
</comment>
<dbReference type="Gene3D" id="3.40.50.720">
    <property type="entry name" value="NAD(P)-binding Rossmann-like Domain"/>
    <property type="match status" value="2"/>
</dbReference>
<comment type="caution">
    <text evidence="8">The sequence shown here is derived from an EMBL/GenBank/DDBJ whole genome shotgun (WGS) entry which is preliminary data.</text>
</comment>
<dbReference type="SMART" id="SM00825">
    <property type="entry name" value="PKS_KS"/>
    <property type="match status" value="1"/>
</dbReference>
<organism evidence="8 9">
    <name type="scientific">Herpetosiphon geysericola</name>
    <dbReference type="NCBI Taxonomy" id="70996"/>
    <lineage>
        <taxon>Bacteria</taxon>
        <taxon>Bacillati</taxon>
        <taxon>Chloroflexota</taxon>
        <taxon>Chloroflexia</taxon>
        <taxon>Herpetosiphonales</taxon>
        <taxon>Herpetosiphonaceae</taxon>
        <taxon>Herpetosiphon</taxon>
    </lineage>
</organism>
<dbReference type="NCBIfam" id="TIGR01733">
    <property type="entry name" value="AA-adenyl-dom"/>
    <property type="match status" value="1"/>
</dbReference>
<dbReference type="InterPro" id="IPR032821">
    <property type="entry name" value="PKS_assoc"/>
</dbReference>